<dbReference type="GO" id="GO:0008270">
    <property type="term" value="F:zinc ion binding"/>
    <property type="evidence" value="ECO:0007669"/>
    <property type="project" value="InterPro"/>
</dbReference>
<dbReference type="eggNOG" id="COG3409">
    <property type="taxonomic scope" value="Bacteria"/>
</dbReference>
<feature type="domain" description="Peptidoglycan recognition protein family" evidence="3">
    <location>
        <begin position="6"/>
        <end position="127"/>
    </location>
</feature>
<dbReference type="SMART" id="SM00701">
    <property type="entry name" value="PGRP"/>
    <property type="match status" value="1"/>
</dbReference>
<name>E4Q638_CALOW</name>
<sequence>MNIIKPNLKFRGTLQKRALTKYIVLHHADASKATVQDIHRWHLQKGWAGIGYHFYVRKNGEVYEGRPIATIGAHCLGHNSWSVGICAEGKYNSEIMPPKQKQALIELINYVKKLYPAAKVVGHRNLMATDCPGENYPLSEFKSQFNK</sequence>
<dbReference type="RefSeq" id="WP_013411805.1">
    <property type="nucleotide sequence ID" value="NC_014657.1"/>
</dbReference>
<dbReference type="InterPro" id="IPR002502">
    <property type="entry name" value="Amidase_domain"/>
</dbReference>
<dbReference type="Pfam" id="PF01510">
    <property type="entry name" value="Amidase_2"/>
    <property type="match status" value="1"/>
</dbReference>
<evidence type="ECO:0000259" key="2">
    <source>
        <dbReference type="SMART" id="SM00644"/>
    </source>
</evidence>
<proteinExistence type="inferred from homology"/>
<dbReference type="HOGENOM" id="CLU_079366_2_1_9"/>
<reference key="1">
    <citation type="submission" date="2010-09" db="EMBL/GenBank/DDBJ databases">
        <title>Complete sequence of Caldicellulosiruptor owensensis OL.</title>
        <authorList>
            <consortium name="US DOE Joint Genome Institute"/>
            <person name="Lucas S."/>
            <person name="Copeland A."/>
            <person name="Lapidus A."/>
            <person name="Cheng J.-F."/>
            <person name="Bruce D."/>
            <person name="Goodwin L."/>
            <person name="Pitluck S."/>
            <person name="Davenport K."/>
            <person name="Detter J.C."/>
            <person name="Han C."/>
            <person name="Tapia R."/>
            <person name="Land M."/>
            <person name="Hauser L."/>
            <person name="Chang Y.-J."/>
            <person name="Jeffries C."/>
            <person name="Kyrpides N."/>
            <person name="Ivanova N."/>
            <person name="Mikhailova N."/>
            <person name="Blumer-Schuette S.E."/>
            <person name="Kelly R.M."/>
            <person name="Woyke T."/>
        </authorList>
    </citation>
    <scope>NUCLEOTIDE SEQUENCE</scope>
    <source>
        <strain>OL</strain>
    </source>
</reference>
<dbReference type="InterPro" id="IPR015510">
    <property type="entry name" value="PGRP"/>
</dbReference>
<dbReference type="SMART" id="SM00644">
    <property type="entry name" value="Ami_2"/>
    <property type="match status" value="1"/>
</dbReference>
<evidence type="ECO:0000313" key="4">
    <source>
        <dbReference type="EMBL" id="ADQ04412.1"/>
    </source>
</evidence>
<protein>
    <submittedName>
        <fullName evidence="4">N-acetylmuramoyl-L-alanine amidase family 2</fullName>
    </submittedName>
</protein>
<dbReference type="SUPFAM" id="SSF55846">
    <property type="entry name" value="N-acetylmuramoyl-L-alanine amidase-like"/>
    <property type="match status" value="1"/>
</dbReference>
<dbReference type="InterPro" id="IPR006619">
    <property type="entry name" value="PGRP_domain_met/bac"/>
</dbReference>
<evidence type="ECO:0000259" key="3">
    <source>
        <dbReference type="SMART" id="SM00701"/>
    </source>
</evidence>
<reference evidence="4 5" key="2">
    <citation type="journal article" date="2011" name="J. Bacteriol.">
        <title>Complete genome sequences for the anaerobic, extremely thermophilic plant biomass-degrading bacteria Caldicellulosiruptor hydrothermalis, Caldicellulosiruptor kristjanssonii, Caldicellulosiruptor kronotskyensis, Caldicellulosiruptor owensenis, and Caldicellulosiruptor lactoaceticus.</title>
        <authorList>
            <person name="Blumer-Schuette S.E."/>
            <person name="Ozdemir I."/>
            <person name="Mistry D."/>
            <person name="Lucas S."/>
            <person name="Lapidus A."/>
            <person name="Cheng J.F."/>
            <person name="Goodwin L.A."/>
            <person name="Pitluck S."/>
            <person name="Land M.L."/>
            <person name="Hauser L.J."/>
            <person name="Woyke T."/>
            <person name="Mikhailova N."/>
            <person name="Pati A."/>
            <person name="Kyrpides N.C."/>
            <person name="Ivanova N."/>
            <person name="Detter J.C."/>
            <person name="Walston-Davenport K."/>
            <person name="Han S."/>
            <person name="Adams M.W."/>
            <person name="Kelly R.M."/>
        </authorList>
    </citation>
    <scope>NUCLEOTIDE SEQUENCE [LARGE SCALE GENOMIC DNA]</scope>
    <source>
        <strain evidence="5">ATCC 700167 / DSM 13100 / OL</strain>
    </source>
</reference>
<dbReference type="EMBL" id="CP002216">
    <property type="protein sequence ID" value="ADQ04412.1"/>
    <property type="molecule type" value="Genomic_DNA"/>
</dbReference>
<dbReference type="PANTHER" id="PTHR11022">
    <property type="entry name" value="PEPTIDOGLYCAN RECOGNITION PROTEIN"/>
    <property type="match status" value="1"/>
</dbReference>
<dbReference type="Gene3D" id="3.40.80.10">
    <property type="entry name" value="Peptidoglycan recognition protein-like"/>
    <property type="match status" value="1"/>
</dbReference>
<dbReference type="CDD" id="cd06583">
    <property type="entry name" value="PGRP"/>
    <property type="match status" value="1"/>
</dbReference>
<dbReference type="AlphaFoldDB" id="E4Q638"/>
<keyword evidence="5" id="KW-1185">Reference proteome</keyword>
<feature type="domain" description="N-acetylmuramoyl-L-alanine amidase" evidence="2">
    <location>
        <begin position="9"/>
        <end position="133"/>
    </location>
</feature>
<dbReference type="KEGG" id="cow:Calow_0844"/>
<evidence type="ECO:0000256" key="1">
    <source>
        <dbReference type="ARBA" id="ARBA00007553"/>
    </source>
</evidence>
<evidence type="ECO:0000313" key="5">
    <source>
        <dbReference type="Proteomes" id="UP000006889"/>
    </source>
</evidence>
<dbReference type="GO" id="GO:0009253">
    <property type="term" value="P:peptidoglycan catabolic process"/>
    <property type="evidence" value="ECO:0007669"/>
    <property type="project" value="InterPro"/>
</dbReference>
<accession>E4Q638</accession>
<comment type="similarity">
    <text evidence="1">Belongs to the N-acetylmuramoyl-L-alanine amidase 2 family.</text>
</comment>
<organism evidence="4 5">
    <name type="scientific">Caldicellulosiruptor owensensis (strain ATCC 700167 / DSM 13100 / OL)</name>
    <dbReference type="NCBI Taxonomy" id="632518"/>
    <lineage>
        <taxon>Bacteria</taxon>
        <taxon>Bacillati</taxon>
        <taxon>Bacillota</taxon>
        <taxon>Bacillota incertae sedis</taxon>
        <taxon>Caldicellulosiruptorales</taxon>
        <taxon>Caldicellulosiruptoraceae</taxon>
        <taxon>Caldicellulosiruptor</taxon>
    </lineage>
</organism>
<dbReference type="Proteomes" id="UP000006889">
    <property type="component" value="Chromosome"/>
</dbReference>
<dbReference type="InterPro" id="IPR036505">
    <property type="entry name" value="Amidase/PGRP_sf"/>
</dbReference>
<dbReference type="OrthoDB" id="9811296at2"/>
<dbReference type="PANTHER" id="PTHR11022:SF41">
    <property type="entry name" value="PEPTIDOGLYCAN-RECOGNITION PROTEIN LC-RELATED"/>
    <property type="match status" value="1"/>
</dbReference>
<dbReference type="STRING" id="632518.Calow_0844"/>
<dbReference type="GO" id="GO:0008745">
    <property type="term" value="F:N-acetylmuramoyl-L-alanine amidase activity"/>
    <property type="evidence" value="ECO:0007669"/>
    <property type="project" value="InterPro"/>
</dbReference>
<gene>
    <name evidence="4" type="ordered locus">Calow_0844</name>
</gene>